<protein>
    <submittedName>
        <fullName evidence="9">Zinc finger protein 91-like</fullName>
    </submittedName>
</protein>
<dbReference type="GO" id="GO:0003676">
    <property type="term" value="F:nucleic acid binding"/>
    <property type="evidence" value="ECO:0007669"/>
    <property type="project" value="InterPro"/>
</dbReference>
<feature type="compositionally biased region" description="Acidic residues" evidence="6">
    <location>
        <begin position="1363"/>
        <end position="1381"/>
    </location>
</feature>
<keyword evidence="3 5" id="KW-0863">Zinc-finger</keyword>
<feature type="domain" description="C2H2-type" evidence="7">
    <location>
        <begin position="1014"/>
        <end position="1036"/>
    </location>
</feature>
<dbReference type="InterPro" id="IPR013087">
    <property type="entry name" value="Znf_C2H2_type"/>
</dbReference>
<dbReference type="FunFam" id="3.30.160.60:FF:002343">
    <property type="entry name" value="Zinc finger protein 33A"/>
    <property type="match status" value="1"/>
</dbReference>
<dbReference type="PROSITE" id="PS50157">
    <property type="entry name" value="ZINC_FINGER_C2H2_2"/>
    <property type="match status" value="10"/>
</dbReference>
<evidence type="ECO:0000256" key="5">
    <source>
        <dbReference type="PROSITE-ProRule" id="PRU00042"/>
    </source>
</evidence>
<evidence type="ECO:0000313" key="9">
    <source>
        <dbReference type="RefSeq" id="XP_055892083.1"/>
    </source>
</evidence>
<evidence type="ECO:0000256" key="2">
    <source>
        <dbReference type="ARBA" id="ARBA00022737"/>
    </source>
</evidence>
<keyword evidence="4" id="KW-0862">Zinc</keyword>
<dbReference type="GO" id="GO:0008270">
    <property type="term" value="F:zinc ion binding"/>
    <property type="evidence" value="ECO:0007669"/>
    <property type="project" value="UniProtKB-KW"/>
</dbReference>
<feature type="domain" description="C2H2-type" evidence="7">
    <location>
        <begin position="436"/>
        <end position="465"/>
    </location>
</feature>
<feature type="compositionally biased region" description="Basic and acidic residues" evidence="6">
    <location>
        <begin position="1325"/>
        <end position="1353"/>
    </location>
</feature>
<name>A0A9W3AY00_BIOGL</name>
<dbReference type="PANTHER" id="PTHR24379">
    <property type="entry name" value="KRAB AND ZINC FINGER DOMAIN-CONTAINING"/>
    <property type="match status" value="1"/>
</dbReference>
<feature type="domain" description="C2H2-type" evidence="7">
    <location>
        <begin position="1100"/>
        <end position="1129"/>
    </location>
</feature>
<feature type="region of interest" description="Disordered" evidence="6">
    <location>
        <begin position="1325"/>
        <end position="1390"/>
    </location>
</feature>
<feature type="region of interest" description="Disordered" evidence="6">
    <location>
        <begin position="171"/>
        <end position="228"/>
    </location>
</feature>
<organism evidence="8 9">
    <name type="scientific">Biomphalaria glabrata</name>
    <name type="common">Bloodfluke planorb</name>
    <name type="synonym">Freshwater snail</name>
    <dbReference type="NCBI Taxonomy" id="6526"/>
    <lineage>
        <taxon>Eukaryota</taxon>
        <taxon>Metazoa</taxon>
        <taxon>Spiralia</taxon>
        <taxon>Lophotrochozoa</taxon>
        <taxon>Mollusca</taxon>
        <taxon>Gastropoda</taxon>
        <taxon>Heterobranchia</taxon>
        <taxon>Euthyneura</taxon>
        <taxon>Panpulmonata</taxon>
        <taxon>Hygrophila</taxon>
        <taxon>Lymnaeoidea</taxon>
        <taxon>Planorbidae</taxon>
        <taxon>Biomphalaria</taxon>
    </lineage>
</organism>
<feature type="region of interest" description="Disordered" evidence="6">
    <location>
        <begin position="378"/>
        <end position="407"/>
    </location>
</feature>
<feature type="domain" description="C2H2-type" evidence="7">
    <location>
        <begin position="1042"/>
        <end position="1069"/>
    </location>
</feature>
<feature type="domain" description="C2H2-type" evidence="7">
    <location>
        <begin position="987"/>
        <end position="1013"/>
    </location>
</feature>
<evidence type="ECO:0000256" key="3">
    <source>
        <dbReference type="ARBA" id="ARBA00022771"/>
    </source>
</evidence>
<dbReference type="OMA" id="HEKHKHH"/>
<dbReference type="PROSITE" id="PS00028">
    <property type="entry name" value="ZINC_FINGER_C2H2_1"/>
    <property type="match status" value="8"/>
</dbReference>
<gene>
    <name evidence="9" type="primary">LOC106077040</name>
</gene>
<feature type="region of interest" description="Disordered" evidence="6">
    <location>
        <begin position="1285"/>
        <end position="1312"/>
    </location>
</feature>
<evidence type="ECO:0000259" key="7">
    <source>
        <dbReference type="PROSITE" id="PS50157"/>
    </source>
</evidence>
<feature type="domain" description="C2H2-type" evidence="7">
    <location>
        <begin position="1073"/>
        <end position="1100"/>
    </location>
</feature>
<dbReference type="FunFam" id="3.30.160.60:FF:000125">
    <property type="entry name" value="Putative zinc finger protein 143"/>
    <property type="match status" value="1"/>
</dbReference>
<dbReference type="RefSeq" id="XP_055892083.1">
    <property type="nucleotide sequence ID" value="XM_056036108.1"/>
</dbReference>
<feature type="domain" description="C2H2-type" evidence="7">
    <location>
        <begin position="1158"/>
        <end position="1185"/>
    </location>
</feature>
<dbReference type="SUPFAM" id="SSF57667">
    <property type="entry name" value="beta-beta-alpha zinc fingers"/>
    <property type="match status" value="8"/>
</dbReference>
<feature type="compositionally biased region" description="Basic and acidic residues" evidence="6">
    <location>
        <begin position="777"/>
        <end position="786"/>
    </location>
</feature>
<dbReference type="PANTHER" id="PTHR24379:SF121">
    <property type="entry name" value="C2H2-TYPE DOMAIN-CONTAINING PROTEIN"/>
    <property type="match status" value="1"/>
</dbReference>
<proteinExistence type="predicted"/>
<keyword evidence="2" id="KW-0677">Repeat</keyword>
<dbReference type="Pfam" id="PF00096">
    <property type="entry name" value="zf-C2H2"/>
    <property type="match status" value="2"/>
</dbReference>
<evidence type="ECO:0000256" key="1">
    <source>
        <dbReference type="ARBA" id="ARBA00022723"/>
    </source>
</evidence>
<keyword evidence="8" id="KW-1185">Reference proteome</keyword>
<dbReference type="Pfam" id="PF13894">
    <property type="entry name" value="zf-C2H2_4"/>
    <property type="match status" value="1"/>
</dbReference>
<reference evidence="9" key="1">
    <citation type="submission" date="2025-08" db="UniProtKB">
        <authorList>
            <consortium name="RefSeq"/>
        </authorList>
    </citation>
    <scope>IDENTIFICATION</scope>
</reference>
<evidence type="ECO:0000256" key="4">
    <source>
        <dbReference type="ARBA" id="ARBA00022833"/>
    </source>
</evidence>
<sequence length="1527" mass="174096">MDVDSSNHMCLICSTKIVGLINYVDHYKSHVLQDSSQAGSQKIPEWQIKNEQSAFGSKNQIDSKHHSHQDGKYFVTSSGDTSPLSEFIDNTDDFTDPDLDPDSLMNQKHCPDFFQSLELKSATDEAPPPKAKIKAVQRLSVLDDDLHAESLLPITSILSNLDFSSDEEFVPISDNEDQGSHGSDDGFWLMTDEYNHSSSHPPQGHTGGKWNPGEGPKRRLPIAGKWKPGCGPGPACRKNILRKPFKFKKSKNRTGKSFYCNVCNSSFKDRTTYSMHFSQQQHSQLVEAKRQQKNGIDFLEEPEKSGQDSKVSTCTSNQTSELAVVKTRNVQDSCYCISCDLYFDSASVLSVHCETKQHKDKIQRKEFLDQIQRSSIGNDVASSSTQAVEGNTATSLTQASEGNSGTTQALVPFSQGDSWSSDVISQVSKTTEPETHSCHICHKNFTRKYEMARHLLTRMHKSRAQEHPEAQSIDMLNKYNKYMTRLSLYQCGICQYYCNRQADFLDHMGSVNHVMTCQDMLGPIMCVACKFKTHKEDQMMEHLQQPEHLVALEKKHGMCIIRESHSRITCKFCGVKMHSAVRMLRHCQRKHNDRLTECQMLMFVKQVEYSLHKCPLCEKSFRAKSMLQLHFLKIHKNKSVFSCTVCDRGYLDQRRLDNHLRTRFHAKRVIASKLKEGEKKGQGTAAHEVPVLHKARKKRVVKKKADVGQCVNSKKTTQDNIQGTVKEPPAALALRRSCRKRKKIEFYAMDDSDQDEKKLKKTSESIKPLKLKPLKRSALEEKEESGHSSVGAVEDVPSNKRVKRRQTKPKEDSAKNVNGQVAVAACGDFSAETTKSEEADAEEDAVDEETLNEASKHIFSCAYCEFAAVDMMELREHYNQTHPNDILTCQPCNQYFLSLKAYKIHCSGRGHQLKLKEHAGETKMHKCPVCDKRFLQESCCLLHLETVHRHPSSEADLQRIIKGHDLVTQLYGDHVKQVESLSNDSSVSCPECGKFVRKDTLVEHLRLHTGERPYICRFCSKGFAGRLTLRRHISSHLNMPMFMCDTCGREFKRNSHLIKHIRQHVSEKKGEKHTCDVCQAWFFTPEELSRHMKRHGDRNYKCTWPGCQWTFVLSSELKSHMFTHTGEKKYLCDICGFGAPTKTRLRRHEKIHDKSHTFNCDYCLYKASCKTHLKRHMRIHINSRPFACPYCNYTCNTHENIRKHILKTKKHKGKKLYPCKLCGSFGCDSSKDFRAHLMTVHEDYLKANAIDSLAVFSGLYKREEDYQKPKEGSEILPVTKGRFFRSYQNPDAPMEPPKPKKPKKISLKQRMEEVTVRIVPPSELEDVRRNDKEEEQEAAVHFKEEKSTLHWKSDQIIAKKPSDEEESQNELEDGEGEDEESPNSGVDSPQYINVTNMVIPPYNQQEPQQLSGATISFASAHQLPVTVSVPEDKLYWTMVSEQKAPHTPEPWYSGMPQVHTPSSQELQQYRPMEVATSHPGAFLPNYYCNIPVNEIHSLQGTVGGQIYAGNLENLVVIDLNRSETATL</sequence>
<feature type="domain" description="C2H2-type" evidence="7">
    <location>
        <begin position="641"/>
        <end position="670"/>
    </location>
</feature>
<feature type="region of interest" description="Disordered" evidence="6">
    <location>
        <begin position="777"/>
        <end position="817"/>
    </location>
</feature>
<keyword evidence="1" id="KW-0479">Metal-binding</keyword>
<dbReference type="InterPro" id="IPR036236">
    <property type="entry name" value="Znf_C2H2_sf"/>
</dbReference>
<dbReference type="GeneID" id="106077040"/>
<dbReference type="InterPro" id="IPR003604">
    <property type="entry name" value="Matrin/U1-like-C_Znf_C2H2"/>
</dbReference>
<dbReference type="Proteomes" id="UP001165740">
    <property type="component" value="Chromosome 7"/>
</dbReference>
<dbReference type="SMART" id="SM00451">
    <property type="entry name" value="ZnF_U1"/>
    <property type="match status" value="9"/>
</dbReference>
<dbReference type="SMART" id="SM00355">
    <property type="entry name" value="ZnF_C2H2"/>
    <property type="match status" value="21"/>
</dbReference>
<accession>A0A9W3AY00</accession>
<dbReference type="Gene3D" id="3.30.160.60">
    <property type="entry name" value="Classic Zinc Finger"/>
    <property type="match status" value="10"/>
</dbReference>
<evidence type="ECO:0000256" key="6">
    <source>
        <dbReference type="SAM" id="MobiDB-lite"/>
    </source>
</evidence>
<feature type="domain" description="C2H2-type" evidence="7">
    <location>
        <begin position="1130"/>
        <end position="1157"/>
    </location>
</feature>
<feature type="domain" description="C2H2-type" evidence="7">
    <location>
        <begin position="612"/>
        <end position="640"/>
    </location>
</feature>
<dbReference type="OrthoDB" id="7788172at2759"/>
<evidence type="ECO:0000313" key="8">
    <source>
        <dbReference type="Proteomes" id="UP001165740"/>
    </source>
</evidence>